<comment type="caution">
    <text evidence="3">The sequence shown here is derived from an EMBL/GenBank/DDBJ whole genome shotgun (WGS) entry which is preliminary data.</text>
</comment>
<sequence>MKTFSLAGAIAILALAVDIAALAARLTNWRFDPSLNQLEVTVDEGTTPRYFLLTQPPRIVLDLPDTELGSVETQQSYTGLVRQIRVSRFQAGVTRIVMDLSPEVVLTPQQVQLQQVGGDALQGRPLEGVRWVLRPLISGVQTAAPEGSTLPPANFFGSDRAGVVSVPPLNPTSTGSNLPTGTLPPARFSPNSNVSVSVPPLQRETAPTPLRESQTSVTRVVEFGQPLPTPKTASPVRESRTEESSNLPSLEIDAGAPVQRRLAYVNPNVMLPSGSELILRYPGDKILKLQAGSSRQEVLLLQEEILDKAGNIIFPTGTQVIGRFESDRSGSRFIVQAISLGGRNIRLTARSPLLRRARQVPENSIVPNQILQVKLTKDLR</sequence>
<dbReference type="InterPro" id="IPR021731">
    <property type="entry name" value="AMIN_dom"/>
</dbReference>
<proteinExistence type="predicted"/>
<reference evidence="3 4" key="1">
    <citation type="submission" date="2022-04" db="EMBL/GenBank/DDBJ databases">
        <title>Positive selection, recombination, and allopatry shape intraspecific diversity of widespread and dominant cyanobacteria.</title>
        <authorList>
            <person name="Wei J."/>
            <person name="Shu W."/>
            <person name="Hu C."/>
        </authorList>
    </citation>
    <scope>NUCLEOTIDE SEQUENCE [LARGE SCALE GENOMIC DNA]</scope>
    <source>
        <strain evidence="3 4">GB2-A5</strain>
    </source>
</reference>
<accession>A0ABV0JM77</accession>
<evidence type="ECO:0000313" key="4">
    <source>
        <dbReference type="Proteomes" id="UP001442494"/>
    </source>
</evidence>
<name>A0ABV0JM77_9CYAN</name>
<feature type="compositionally biased region" description="Low complexity" evidence="1">
    <location>
        <begin position="189"/>
        <end position="200"/>
    </location>
</feature>
<feature type="compositionally biased region" description="Polar residues" evidence="1">
    <location>
        <begin position="171"/>
        <end position="180"/>
    </location>
</feature>
<dbReference type="Pfam" id="PF11741">
    <property type="entry name" value="AMIN"/>
    <property type="match status" value="1"/>
</dbReference>
<feature type="region of interest" description="Disordered" evidence="1">
    <location>
        <begin position="167"/>
        <end position="252"/>
    </location>
</feature>
<dbReference type="Gene3D" id="2.60.40.3500">
    <property type="match status" value="1"/>
</dbReference>
<evidence type="ECO:0000259" key="2">
    <source>
        <dbReference type="Pfam" id="PF11741"/>
    </source>
</evidence>
<keyword evidence="4" id="KW-1185">Reference proteome</keyword>
<dbReference type="Proteomes" id="UP001442494">
    <property type="component" value="Unassembled WGS sequence"/>
</dbReference>
<evidence type="ECO:0000313" key="3">
    <source>
        <dbReference type="EMBL" id="MEP0864541.1"/>
    </source>
</evidence>
<evidence type="ECO:0000256" key="1">
    <source>
        <dbReference type="SAM" id="MobiDB-lite"/>
    </source>
</evidence>
<dbReference type="RefSeq" id="WP_190424839.1">
    <property type="nucleotide sequence ID" value="NZ_JAMPKK010000014.1"/>
</dbReference>
<dbReference type="EMBL" id="JAMPKK010000014">
    <property type="protein sequence ID" value="MEP0864541.1"/>
    <property type="molecule type" value="Genomic_DNA"/>
</dbReference>
<organism evidence="3 4">
    <name type="scientific">Funiculus sociatus GB2-A5</name>
    <dbReference type="NCBI Taxonomy" id="2933946"/>
    <lineage>
        <taxon>Bacteria</taxon>
        <taxon>Bacillati</taxon>
        <taxon>Cyanobacteriota</taxon>
        <taxon>Cyanophyceae</taxon>
        <taxon>Coleofasciculales</taxon>
        <taxon>Coleofasciculaceae</taxon>
        <taxon>Funiculus</taxon>
    </lineage>
</organism>
<feature type="domain" description="AMIN" evidence="2">
    <location>
        <begin position="29"/>
        <end position="115"/>
    </location>
</feature>
<gene>
    <name evidence="3" type="ORF">NDI37_08680</name>
</gene>
<protein>
    <submittedName>
        <fullName evidence="3">AMIN domain-containing protein</fullName>
    </submittedName>
</protein>